<dbReference type="SUPFAM" id="SSF53474">
    <property type="entry name" value="alpha/beta-Hydrolases"/>
    <property type="match status" value="1"/>
</dbReference>
<dbReference type="Gene3D" id="3.40.50.1820">
    <property type="entry name" value="alpha/beta hydrolase"/>
    <property type="match status" value="1"/>
</dbReference>
<feature type="compositionally biased region" description="Low complexity" evidence="1">
    <location>
        <begin position="49"/>
        <end position="61"/>
    </location>
</feature>
<dbReference type="Proteomes" id="UP000013866">
    <property type="component" value="Unassembled WGS sequence"/>
</dbReference>
<evidence type="ECO:0008006" key="4">
    <source>
        <dbReference type="Google" id="ProtNLM"/>
    </source>
</evidence>
<name>A0ABN0KFI5_9ENTE</name>
<evidence type="ECO:0000256" key="1">
    <source>
        <dbReference type="SAM" id="MobiDB-lite"/>
    </source>
</evidence>
<comment type="caution">
    <text evidence="2">The sequence shown here is derived from an EMBL/GenBank/DDBJ whole genome shotgun (WGS) entry which is preliminary data.</text>
</comment>
<feature type="region of interest" description="Disordered" evidence="1">
    <location>
        <begin position="49"/>
        <end position="72"/>
    </location>
</feature>
<evidence type="ECO:0000313" key="2">
    <source>
        <dbReference type="EMBL" id="EOH88879.1"/>
    </source>
</evidence>
<dbReference type="InterPro" id="IPR029058">
    <property type="entry name" value="AB_hydrolase_fold"/>
</dbReference>
<dbReference type="Pfam" id="PF06028">
    <property type="entry name" value="DUF915"/>
    <property type="match status" value="1"/>
</dbReference>
<organism evidence="2 3">
    <name type="scientific">Enterococcus villorum ATCC 700913</name>
    <dbReference type="NCBI Taxonomy" id="1158604"/>
    <lineage>
        <taxon>Bacteria</taxon>
        <taxon>Bacillati</taxon>
        <taxon>Bacillota</taxon>
        <taxon>Bacilli</taxon>
        <taxon>Lactobacillales</taxon>
        <taxon>Enterococcaceae</taxon>
        <taxon>Enterococcus</taxon>
    </lineage>
</organism>
<accession>A0ABN0KFI5</accession>
<dbReference type="EMBL" id="AJAN01000026">
    <property type="protein sequence ID" value="EOH88879.1"/>
    <property type="molecule type" value="Genomic_DNA"/>
</dbReference>
<reference evidence="2 3" key="1">
    <citation type="submission" date="2013-02" db="EMBL/GenBank/DDBJ databases">
        <title>The Genome Sequence of Enterococcus villorum ATCC_700913.</title>
        <authorList>
            <consortium name="The Broad Institute Genome Sequencing Platform"/>
            <consortium name="The Broad Institute Genome Sequencing Center for Infectious Disease"/>
            <person name="Earl A.M."/>
            <person name="Gilmore M.S."/>
            <person name="Lebreton F."/>
            <person name="Walker B."/>
            <person name="Young S.K."/>
            <person name="Zeng Q."/>
            <person name="Gargeya S."/>
            <person name="Fitzgerald M."/>
            <person name="Haas B."/>
            <person name="Abouelleil A."/>
            <person name="Alvarado L."/>
            <person name="Arachchi H.M."/>
            <person name="Berlin A.M."/>
            <person name="Chapman S.B."/>
            <person name="Dewar J."/>
            <person name="Goldberg J."/>
            <person name="Griggs A."/>
            <person name="Gujja S."/>
            <person name="Hansen M."/>
            <person name="Howarth C."/>
            <person name="Imamovic A."/>
            <person name="Larimer J."/>
            <person name="McCowan C."/>
            <person name="Murphy C."/>
            <person name="Neiman D."/>
            <person name="Pearson M."/>
            <person name="Priest M."/>
            <person name="Roberts A."/>
            <person name="Saif S."/>
            <person name="Shea T."/>
            <person name="Sisk P."/>
            <person name="Sykes S."/>
            <person name="Wortman J."/>
            <person name="Nusbaum C."/>
            <person name="Birren B."/>
        </authorList>
    </citation>
    <scope>NUCLEOTIDE SEQUENCE [LARGE SCALE GENOMIC DNA]</scope>
    <source>
        <strain evidence="2 3">ATCC 700913</strain>
    </source>
</reference>
<evidence type="ECO:0000313" key="3">
    <source>
        <dbReference type="Proteomes" id="UP000013866"/>
    </source>
</evidence>
<dbReference type="InterPro" id="IPR010315">
    <property type="entry name" value="DUF915_hydro-like"/>
</dbReference>
<feature type="compositionally biased region" description="Basic and acidic residues" evidence="1">
    <location>
        <begin position="62"/>
        <end position="72"/>
    </location>
</feature>
<protein>
    <recommendedName>
        <fullName evidence="4">Lipoprotein</fullName>
    </recommendedName>
</protein>
<keyword evidence="3" id="KW-1185">Reference proteome</keyword>
<proteinExistence type="predicted"/>
<gene>
    <name evidence="2" type="ORF">UAO_01985</name>
</gene>
<sequence length="316" mass="34996">MGPFGNQKSGLYSFYKGDTMKKRRKCGGIGLLLLISLFFISSCQSKTDQQTAQTTQSTKTVETTEKTKEKKQQSTIPTLFFHGYSGTVNSFKGMIQRLEESESGKKELTLTVDGNGNVQGEGALSKKADNPMIQVLFSDNKNNEWNQTEWIKACLVYLQATYGIEQVNFVGHSMGGVSGLRYLATYGQDTSLPKVEKFVAIGAPFNEFEDNSAQSLTDELENGPAVVSSRYQDYQQLINNVPTTTQFLLLAGQLNDTDLSDGTVPLSSALAVYALLNQHGNAVEKRIVKGENTTHSMLHENQEVDTLIRQFIWDIN</sequence>